<keyword evidence="2" id="KW-0812">Transmembrane</keyword>
<dbReference type="Gene3D" id="2.40.128.110">
    <property type="entry name" value="Lipid/polyisoprenoid-binding, YceI-like"/>
    <property type="match status" value="1"/>
</dbReference>
<gene>
    <name evidence="4" type="ORF">KDH_37360</name>
</gene>
<comment type="caution">
    <text evidence="4">The sequence shown here is derived from an EMBL/GenBank/DDBJ whole genome shotgun (WGS) entry which is preliminary data.</text>
</comment>
<evidence type="ECO:0000256" key="2">
    <source>
        <dbReference type="SAM" id="Phobius"/>
    </source>
</evidence>
<comment type="similarity">
    <text evidence="1">Belongs to the UPF0312 family.</text>
</comment>
<dbReference type="SMART" id="SM00867">
    <property type="entry name" value="YceI"/>
    <property type="match status" value="1"/>
</dbReference>
<sequence>MRRSVFIITMLVIGAAVLIAIGGYSFYAASRVNAPPKPSGHVVSEKRTVVSTTKTVVSTTKCIAPDTGGLRNFSIVPGQSTASYKVHENLILRDLPSTDAVGKTQGVTGSFKISTVPVPQVTSLHLTVNLSTLQTDEPMRDRFVRNRALETNQYPNADFSSTCAQGMPAHYSNGQSLSFQLPGSLTMHGKTHQETFAVSGKLIDKTISGTATTTLLMTDFDIQPPNLANIAIAQDKVLVTIAFLAQEK</sequence>
<dbReference type="EMBL" id="BSRI01000002">
    <property type="protein sequence ID" value="GLV56897.1"/>
    <property type="molecule type" value="Genomic_DNA"/>
</dbReference>
<dbReference type="Pfam" id="PF04264">
    <property type="entry name" value="YceI"/>
    <property type="match status" value="1"/>
</dbReference>
<organism evidence="4 5">
    <name type="scientific">Dictyobacter halimunensis</name>
    <dbReference type="NCBI Taxonomy" id="3026934"/>
    <lineage>
        <taxon>Bacteria</taxon>
        <taxon>Bacillati</taxon>
        <taxon>Chloroflexota</taxon>
        <taxon>Ktedonobacteria</taxon>
        <taxon>Ktedonobacterales</taxon>
        <taxon>Dictyobacteraceae</taxon>
        <taxon>Dictyobacter</taxon>
    </lineage>
</organism>
<evidence type="ECO:0000313" key="4">
    <source>
        <dbReference type="EMBL" id="GLV56897.1"/>
    </source>
</evidence>
<protein>
    <recommendedName>
        <fullName evidence="3">Lipid/polyisoprenoid-binding YceI-like domain-containing protein</fullName>
    </recommendedName>
</protein>
<dbReference type="PANTHER" id="PTHR34406:SF1">
    <property type="entry name" value="PROTEIN YCEI"/>
    <property type="match status" value="1"/>
</dbReference>
<dbReference type="SUPFAM" id="SSF101874">
    <property type="entry name" value="YceI-like"/>
    <property type="match status" value="1"/>
</dbReference>
<dbReference type="InterPro" id="IPR007372">
    <property type="entry name" value="Lipid/polyisoprenoid-bd_YceI"/>
</dbReference>
<keyword evidence="2" id="KW-1133">Transmembrane helix</keyword>
<feature type="domain" description="Lipid/polyisoprenoid-binding YceI-like" evidence="3">
    <location>
        <begin position="72"/>
        <end position="246"/>
    </location>
</feature>
<name>A0ABQ6FT07_9CHLR</name>
<evidence type="ECO:0000313" key="5">
    <source>
        <dbReference type="Proteomes" id="UP001344906"/>
    </source>
</evidence>
<dbReference type="InterPro" id="IPR036761">
    <property type="entry name" value="TTHA0802/YceI-like_sf"/>
</dbReference>
<proteinExistence type="inferred from homology"/>
<keyword evidence="5" id="KW-1185">Reference proteome</keyword>
<feature type="transmembrane region" description="Helical" evidence="2">
    <location>
        <begin position="5"/>
        <end position="27"/>
    </location>
</feature>
<reference evidence="4 5" key="1">
    <citation type="submission" date="2023-02" db="EMBL/GenBank/DDBJ databases">
        <title>Dictyobacter halimunensis sp. nov., a new member of the class Ktedonobacteria from forest soil in a geothermal area.</title>
        <authorList>
            <person name="Rachmania M.K."/>
            <person name="Ningsih F."/>
            <person name="Sakai Y."/>
            <person name="Yabe S."/>
            <person name="Yokota A."/>
            <person name="Sjamsuridzal W."/>
        </authorList>
    </citation>
    <scope>NUCLEOTIDE SEQUENCE [LARGE SCALE GENOMIC DNA]</scope>
    <source>
        <strain evidence="4 5">S3.2.2.5</strain>
    </source>
</reference>
<dbReference type="Proteomes" id="UP001344906">
    <property type="component" value="Unassembled WGS sequence"/>
</dbReference>
<evidence type="ECO:0000259" key="3">
    <source>
        <dbReference type="SMART" id="SM00867"/>
    </source>
</evidence>
<evidence type="ECO:0000256" key="1">
    <source>
        <dbReference type="ARBA" id="ARBA00008812"/>
    </source>
</evidence>
<dbReference type="PANTHER" id="PTHR34406">
    <property type="entry name" value="PROTEIN YCEI"/>
    <property type="match status" value="1"/>
</dbReference>
<keyword evidence="2" id="KW-0472">Membrane</keyword>
<dbReference type="RefSeq" id="WP_338252582.1">
    <property type="nucleotide sequence ID" value="NZ_BSRI01000002.1"/>
</dbReference>
<accession>A0ABQ6FT07</accession>